<protein>
    <recommendedName>
        <fullName evidence="4">DoxX family protein</fullName>
    </recommendedName>
</protein>
<accession>A0A6G9AIQ9</accession>
<sequence>MLAARGFWLKFSETLCLLLVLIGIMQVSEVTSRWQFEVTSDWAKLWLALAGVLLISFLIAFSWQRSGKGEKLHGLFQTIIAFYVAYAITGYGAAKILKTQFQPPNYILETPIGDLNGFWLTWTYYGYSQTMAYILGWTQIIGCILLLFRQTRLIGVFVLLPVMVNIDLIDHFYEISPLAYYNALHYTFLLFFLLFLDYDRLRLAFLSYQEKVSLNGRTVLLNVIRVLVIGFAFWRIGALRDGFQPKTKLNGVWKIESIARNDQVVVPSAYQDSVWSKVYFEWRYGCLFKYHPDKFQKRDLRGNYKIDETAKIIRIGFPNEKGDSADSMRVNYTFLNDSTLTMQGRYKADSLALKLRKLI</sequence>
<feature type="transmembrane region" description="Helical" evidence="1">
    <location>
        <begin position="219"/>
        <end position="237"/>
    </location>
</feature>
<feature type="transmembrane region" description="Helical" evidence="1">
    <location>
        <begin position="153"/>
        <end position="173"/>
    </location>
</feature>
<feature type="transmembrane region" description="Helical" evidence="1">
    <location>
        <begin position="7"/>
        <end position="25"/>
    </location>
</feature>
<dbReference type="AlphaFoldDB" id="A0A6G9AIQ9"/>
<evidence type="ECO:0000313" key="2">
    <source>
        <dbReference type="EMBL" id="QIP12357.1"/>
    </source>
</evidence>
<proteinExistence type="predicted"/>
<feature type="transmembrane region" description="Helical" evidence="1">
    <location>
        <begin position="179"/>
        <end position="198"/>
    </location>
</feature>
<feature type="transmembrane region" description="Helical" evidence="1">
    <location>
        <begin position="45"/>
        <end position="63"/>
    </location>
</feature>
<gene>
    <name evidence="2" type="ORF">G8759_06810</name>
</gene>
<keyword evidence="3" id="KW-1185">Reference proteome</keyword>
<name>A0A6G9AIQ9_9BACT</name>
<reference evidence="2 3" key="1">
    <citation type="submission" date="2020-03" db="EMBL/GenBank/DDBJ databases">
        <authorList>
            <person name="Kim M.K."/>
        </authorList>
    </citation>
    <scope>NUCLEOTIDE SEQUENCE [LARGE SCALE GENOMIC DNA]</scope>
    <source>
        <strain evidence="2 3">BT328</strain>
    </source>
</reference>
<organism evidence="2 3">
    <name type="scientific">Spirosoma aureum</name>
    <dbReference type="NCBI Taxonomy" id="2692134"/>
    <lineage>
        <taxon>Bacteria</taxon>
        <taxon>Pseudomonadati</taxon>
        <taxon>Bacteroidota</taxon>
        <taxon>Cytophagia</taxon>
        <taxon>Cytophagales</taxon>
        <taxon>Cytophagaceae</taxon>
        <taxon>Spirosoma</taxon>
    </lineage>
</organism>
<keyword evidence="1" id="KW-1133">Transmembrane helix</keyword>
<dbReference type="KEGG" id="spib:G8759_06810"/>
<dbReference type="RefSeq" id="WP_167206431.1">
    <property type="nucleotide sequence ID" value="NZ_CP050063.1"/>
</dbReference>
<feature type="transmembrane region" description="Helical" evidence="1">
    <location>
        <begin position="75"/>
        <end position="94"/>
    </location>
</feature>
<keyword evidence="1" id="KW-0812">Transmembrane</keyword>
<evidence type="ECO:0008006" key="4">
    <source>
        <dbReference type="Google" id="ProtNLM"/>
    </source>
</evidence>
<evidence type="ECO:0000313" key="3">
    <source>
        <dbReference type="Proteomes" id="UP000501802"/>
    </source>
</evidence>
<dbReference type="EMBL" id="CP050063">
    <property type="protein sequence ID" value="QIP12357.1"/>
    <property type="molecule type" value="Genomic_DNA"/>
</dbReference>
<evidence type="ECO:0000256" key="1">
    <source>
        <dbReference type="SAM" id="Phobius"/>
    </source>
</evidence>
<dbReference type="Proteomes" id="UP000501802">
    <property type="component" value="Chromosome"/>
</dbReference>
<feature type="transmembrane region" description="Helical" evidence="1">
    <location>
        <begin position="130"/>
        <end position="148"/>
    </location>
</feature>
<keyword evidence="1" id="KW-0472">Membrane</keyword>